<dbReference type="InterPro" id="IPR010056">
    <property type="entry name" value="Phage_rep_org__N"/>
</dbReference>
<sequence length="293" mass="32886">MQRLQWLKIDIGIMDDPRMMYMLEQKRGAELFTFWIYLRALAGKVNDHGRISVTGSVPVAMKTFAMRLRKKTAFIMEALALFESLELISRDENGVITLLVWDEIQGVTVSKRDVSRSRAVGSPQATPPAAAKTSVTPPAAAATKAVTGATAATKAAAPTKTALRKMSPRDTYPFTQAKGEVKTMLAACRQTLAENFTLVPESIPTPQRTSPKPRIYMPFTEADYIKRCVDDITEEERSTYGIEIHHAYQAYCKEVQKKSRWFTRMRRGDERLETFISATPLWAASTIKRKETG</sequence>
<gene>
    <name evidence="3" type="ORF">HMPREF3182_00051</name>
</gene>
<feature type="region of interest" description="Disordered" evidence="1">
    <location>
        <begin position="112"/>
        <end position="137"/>
    </location>
</feature>
<accession>A0A134CLS1</accession>
<dbReference type="RefSeq" id="WP_062484825.1">
    <property type="nucleotide sequence ID" value="NZ_KQ960925.1"/>
</dbReference>
<dbReference type="Proteomes" id="UP000070160">
    <property type="component" value="Unassembled WGS sequence"/>
</dbReference>
<feature type="domain" description="Phage replisome organiser N-terminal" evidence="2">
    <location>
        <begin position="6"/>
        <end position="113"/>
    </location>
</feature>
<name>A0A134CLS1_9FIRM</name>
<dbReference type="EMBL" id="LSDT01000002">
    <property type="protein sequence ID" value="KXB93135.1"/>
    <property type="molecule type" value="Genomic_DNA"/>
</dbReference>
<evidence type="ECO:0000259" key="2">
    <source>
        <dbReference type="Pfam" id="PF09681"/>
    </source>
</evidence>
<comment type="caution">
    <text evidence="3">The sequence shown here is derived from an EMBL/GenBank/DDBJ whole genome shotgun (WGS) entry which is preliminary data.</text>
</comment>
<evidence type="ECO:0000256" key="1">
    <source>
        <dbReference type="SAM" id="MobiDB-lite"/>
    </source>
</evidence>
<proteinExistence type="predicted"/>
<reference evidence="4" key="1">
    <citation type="submission" date="2016-01" db="EMBL/GenBank/DDBJ databases">
        <authorList>
            <person name="Mitreva M."/>
            <person name="Pepin K.H."/>
            <person name="Mihindukulasuriya K.A."/>
            <person name="Fulton R."/>
            <person name="Fronick C."/>
            <person name="O'Laughlin M."/>
            <person name="Miner T."/>
            <person name="Herter B."/>
            <person name="Rosa B.A."/>
            <person name="Cordes M."/>
            <person name="Tomlinson C."/>
            <person name="Wollam A."/>
            <person name="Palsikar V.B."/>
            <person name="Mardis E.R."/>
            <person name="Wilson R.K."/>
        </authorList>
    </citation>
    <scope>NUCLEOTIDE SEQUENCE [LARGE SCALE GENOMIC DNA]</scope>
    <source>
        <strain evidence="4">KA00182</strain>
    </source>
</reference>
<dbReference type="STRING" id="1588748.HMPREF3182_00051"/>
<dbReference type="AlphaFoldDB" id="A0A134CLS1"/>
<evidence type="ECO:0000313" key="3">
    <source>
        <dbReference type="EMBL" id="KXB93135.1"/>
    </source>
</evidence>
<dbReference type="PATRIC" id="fig|1588748.3.peg.51"/>
<protein>
    <submittedName>
        <fullName evidence="3">Phage replisome organizer protein</fullName>
    </submittedName>
</protein>
<organism evidence="3 4">
    <name type="scientific">Megasphaera hutchinsoni</name>
    <dbReference type="NCBI Taxonomy" id="1588748"/>
    <lineage>
        <taxon>Bacteria</taxon>
        <taxon>Bacillati</taxon>
        <taxon>Bacillota</taxon>
        <taxon>Negativicutes</taxon>
        <taxon>Veillonellales</taxon>
        <taxon>Veillonellaceae</taxon>
        <taxon>Megasphaera</taxon>
    </lineage>
</organism>
<evidence type="ECO:0000313" key="4">
    <source>
        <dbReference type="Proteomes" id="UP000070160"/>
    </source>
</evidence>
<feature type="compositionally biased region" description="Low complexity" evidence="1">
    <location>
        <begin position="127"/>
        <end position="137"/>
    </location>
</feature>
<dbReference type="Pfam" id="PF09681">
    <property type="entry name" value="Phage_rep_org_N"/>
    <property type="match status" value="1"/>
</dbReference>
<keyword evidence="4" id="KW-1185">Reference proteome</keyword>